<accession>A0ABW2UR35</accession>
<dbReference type="InterPro" id="IPR014729">
    <property type="entry name" value="Rossmann-like_a/b/a_fold"/>
</dbReference>
<evidence type="ECO:0000259" key="2">
    <source>
        <dbReference type="Pfam" id="PF00582"/>
    </source>
</evidence>
<comment type="similarity">
    <text evidence="1">Belongs to the universal stress protein A family.</text>
</comment>
<dbReference type="EMBL" id="JBHTGR010000005">
    <property type="protein sequence ID" value="MFC7746219.1"/>
    <property type="molecule type" value="Genomic_DNA"/>
</dbReference>
<dbReference type="Proteomes" id="UP001596620">
    <property type="component" value="Unassembled WGS sequence"/>
</dbReference>
<dbReference type="InterPro" id="IPR006015">
    <property type="entry name" value="Universal_stress_UspA"/>
</dbReference>
<evidence type="ECO:0000313" key="4">
    <source>
        <dbReference type="Proteomes" id="UP001596620"/>
    </source>
</evidence>
<sequence>MKRKILVAYDGSDLSHEALNEAKLQAKGVPETEVYVLAVVTQAGPATNATAASSFEKEIADKFHTKMEKIKSDFEQSNITVYTDVTIDVDKRNAGEQICSYALEHQADLIIVGSRGLGDVKKLFLGSVSNRVVELSQCPVLIIK</sequence>
<dbReference type="RefSeq" id="WP_382357701.1">
    <property type="nucleotide sequence ID" value="NZ_JBHTGR010000005.1"/>
</dbReference>
<keyword evidence="4" id="KW-1185">Reference proteome</keyword>
<evidence type="ECO:0000256" key="1">
    <source>
        <dbReference type="ARBA" id="ARBA00008791"/>
    </source>
</evidence>
<dbReference type="Gene3D" id="3.40.50.620">
    <property type="entry name" value="HUPs"/>
    <property type="match status" value="1"/>
</dbReference>
<dbReference type="PANTHER" id="PTHR46268:SF6">
    <property type="entry name" value="UNIVERSAL STRESS PROTEIN UP12"/>
    <property type="match status" value="1"/>
</dbReference>
<reference evidence="4" key="1">
    <citation type="journal article" date="2019" name="Int. J. Syst. Evol. Microbiol.">
        <title>The Global Catalogue of Microorganisms (GCM) 10K type strain sequencing project: providing services to taxonomists for standard genome sequencing and annotation.</title>
        <authorList>
            <consortium name="The Broad Institute Genomics Platform"/>
            <consortium name="The Broad Institute Genome Sequencing Center for Infectious Disease"/>
            <person name="Wu L."/>
            <person name="Ma J."/>
        </authorList>
    </citation>
    <scope>NUCLEOTIDE SEQUENCE [LARGE SCALE GENOMIC DNA]</scope>
    <source>
        <strain evidence="4">JCM 30234</strain>
    </source>
</reference>
<comment type="caution">
    <text evidence="3">The sequence shown here is derived from an EMBL/GenBank/DDBJ whole genome shotgun (WGS) entry which is preliminary data.</text>
</comment>
<feature type="domain" description="UspA" evidence="2">
    <location>
        <begin position="2"/>
        <end position="144"/>
    </location>
</feature>
<organism evidence="3 4">
    <name type="scientific">Lentibacillus kimchii</name>
    <dbReference type="NCBI Taxonomy" id="1542911"/>
    <lineage>
        <taxon>Bacteria</taxon>
        <taxon>Bacillati</taxon>
        <taxon>Bacillota</taxon>
        <taxon>Bacilli</taxon>
        <taxon>Bacillales</taxon>
        <taxon>Bacillaceae</taxon>
        <taxon>Lentibacillus</taxon>
    </lineage>
</organism>
<dbReference type="InterPro" id="IPR006016">
    <property type="entry name" value="UspA"/>
</dbReference>
<dbReference type="PANTHER" id="PTHR46268">
    <property type="entry name" value="STRESS RESPONSE PROTEIN NHAX"/>
    <property type="match status" value="1"/>
</dbReference>
<proteinExistence type="inferred from homology"/>
<dbReference type="Pfam" id="PF00582">
    <property type="entry name" value="Usp"/>
    <property type="match status" value="1"/>
</dbReference>
<protein>
    <submittedName>
        <fullName evidence="3">Universal stress protein</fullName>
    </submittedName>
</protein>
<dbReference type="PRINTS" id="PR01438">
    <property type="entry name" value="UNVRSLSTRESS"/>
</dbReference>
<dbReference type="CDD" id="cd00293">
    <property type="entry name" value="USP-like"/>
    <property type="match status" value="1"/>
</dbReference>
<gene>
    <name evidence="3" type="ORF">ACFQU8_03055</name>
</gene>
<evidence type="ECO:0000313" key="3">
    <source>
        <dbReference type="EMBL" id="MFC7746219.1"/>
    </source>
</evidence>
<dbReference type="SUPFAM" id="SSF52402">
    <property type="entry name" value="Adenine nucleotide alpha hydrolases-like"/>
    <property type="match status" value="1"/>
</dbReference>
<name>A0ABW2UR35_9BACI</name>